<evidence type="ECO:0000313" key="6">
    <source>
        <dbReference type="EMBL" id="ANI28952.1"/>
    </source>
</evidence>
<evidence type="ECO:0000313" key="7">
    <source>
        <dbReference type="Proteomes" id="UP000266744"/>
    </source>
</evidence>
<organism evidence="6 7">
    <name type="scientific">Yersinia entomophaga</name>
    <dbReference type="NCBI Taxonomy" id="935293"/>
    <lineage>
        <taxon>Bacteria</taxon>
        <taxon>Pseudomonadati</taxon>
        <taxon>Pseudomonadota</taxon>
        <taxon>Gammaproteobacteria</taxon>
        <taxon>Enterobacterales</taxon>
        <taxon>Yersiniaceae</taxon>
        <taxon>Yersinia</taxon>
    </lineage>
</organism>
<evidence type="ECO:0000256" key="1">
    <source>
        <dbReference type="ARBA" id="ARBA00000822"/>
    </source>
</evidence>
<dbReference type="EMBL" id="CP010029">
    <property type="protein sequence ID" value="ANI28952.1"/>
    <property type="molecule type" value="Genomic_DNA"/>
</dbReference>
<dbReference type="PANTHER" id="PTHR11177:SF317">
    <property type="entry name" value="CHITINASE 12-RELATED"/>
    <property type="match status" value="1"/>
</dbReference>
<dbReference type="EC" id="3.2.1.14" evidence="2"/>
<sequence>MESEMEKEEKSNLIYDKDPGYVWDNKNECEGAAEETYQELNYEPSISADKLTWTPTRLAKTVFNTYEDDDDFNVLCYFTDWSQYDPRIINKEIRDTGGRSADILRLNTPDGRPFKRLIYSFGGLIGDKKYSADGNASIAVRLGVATDPDDAIANHKGKTIPVDPDGAVLASINCGFTKWEAGDANERYNQEKAKGLLGGFRLLHEADKELEFSLSIGGWSMSGLFSEIAKDEILRTNFVEGIKDFFQRFPMFSHLDIDWEYPGSIGAGNPNSPDDGANFAILIQQITDAKISNLKGISIASSADPAKIDAANIPALMDAGVTGINLMTYDFFTLGDGKLSHHTNIYRDPSDVYSKYSIDDAVTHLIDEKKVDPKAIFIGYAGYTRNAKNATITTSIPSEEALKGTYTDANQTLGSFEYSVLEWTDIICHYMDFEKGEGRNGYKLVHDKVAKADYLYSEATKVFISLDTPRSVRDKGRYVKDKGLGGLFIWSGDQDNGILTNAAHEGLKRRIKNKVIDMTPFYLDSDEELPTYTEPAEPQCEACNIK</sequence>
<comment type="catalytic activity">
    <reaction evidence="1">
        <text>Random endo-hydrolysis of N-acetyl-beta-D-glucosaminide (1-&gt;4)-beta-linkages in chitin and chitodextrins.</text>
        <dbReference type="EC" id="3.2.1.14"/>
    </reaction>
</comment>
<dbReference type="InterPro" id="IPR001223">
    <property type="entry name" value="Glyco_hydro18_cat"/>
</dbReference>
<protein>
    <recommendedName>
        <fullName evidence="2">chitinase</fullName>
        <ecNumber evidence="2">3.2.1.14</ecNumber>
    </recommendedName>
</protein>
<dbReference type="InterPro" id="IPR029070">
    <property type="entry name" value="Chitinase_insertion_sf"/>
</dbReference>
<proteinExistence type="predicted"/>
<evidence type="ECO:0000256" key="4">
    <source>
        <dbReference type="ARBA" id="ARBA00023326"/>
    </source>
</evidence>
<accession>A0ABM6BHU6</accession>
<keyword evidence="4" id="KW-0624">Polysaccharide degradation</keyword>
<dbReference type="PANTHER" id="PTHR11177">
    <property type="entry name" value="CHITINASE"/>
    <property type="match status" value="1"/>
</dbReference>
<dbReference type="InterPro" id="IPR050314">
    <property type="entry name" value="Glycosyl_Hydrlase_18"/>
</dbReference>
<dbReference type="SMART" id="SM00636">
    <property type="entry name" value="Glyco_18"/>
    <property type="match status" value="1"/>
</dbReference>
<evidence type="ECO:0000256" key="2">
    <source>
        <dbReference type="ARBA" id="ARBA00012729"/>
    </source>
</evidence>
<dbReference type="Pfam" id="PF00704">
    <property type="entry name" value="Glyco_hydro_18"/>
    <property type="match status" value="1"/>
</dbReference>
<name>A0ABM6BHU6_YERET</name>
<keyword evidence="3" id="KW-0146">Chitin degradation</keyword>
<dbReference type="SUPFAM" id="SSF51445">
    <property type="entry name" value="(Trans)glycosidases"/>
    <property type="match status" value="1"/>
</dbReference>
<dbReference type="Gene3D" id="3.20.20.80">
    <property type="entry name" value="Glycosidases"/>
    <property type="match status" value="1"/>
</dbReference>
<reference evidence="6 7" key="1">
    <citation type="journal article" date="2016" name="Toxins">
        <title>The Draft Genome Sequence of the Yersinia entomophaga Entomopathogenic Type Strain MH96T.</title>
        <authorList>
            <person name="Hurst M.R."/>
            <person name="Beattie A."/>
            <person name="Altermann E."/>
            <person name="Moraga R.M."/>
            <person name="Harper L.A."/>
            <person name="Calder J."/>
            <person name="Laugraud A."/>
        </authorList>
    </citation>
    <scope>NUCLEOTIDE SEQUENCE [LARGE SCALE GENOMIC DNA]</scope>
    <source>
        <strain evidence="6 7">MH96</strain>
    </source>
</reference>
<keyword evidence="7" id="KW-1185">Reference proteome</keyword>
<evidence type="ECO:0000259" key="5">
    <source>
        <dbReference type="PROSITE" id="PS51910"/>
    </source>
</evidence>
<feature type="domain" description="GH18" evidence="5">
    <location>
        <begin position="72"/>
        <end position="510"/>
    </location>
</feature>
<gene>
    <name evidence="6" type="ORF">PL78_03740</name>
</gene>
<dbReference type="SUPFAM" id="SSF54556">
    <property type="entry name" value="Chitinase insertion domain"/>
    <property type="match status" value="1"/>
</dbReference>
<dbReference type="InterPro" id="IPR011583">
    <property type="entry name" value="Chitinase_II/V-like_cat"/>
</dbReference>
<evidence type="ECO:0000256" key="3">
    <source>
        <dbReference type="ARBA" id="ARBA00023024"/>
    </source>
</evidence>
<dbReference type="PROSITE" id="PS51910">
    <property type="entry name" value="GH18_2"/>
    <property type="match status" value="1"/>
</dbReference>
<keyword evidence="4" id="KW-0119">Carbohydrate metabolism</keyword>
<dbReference type="Gene3D" id="3.10.50.10">
    <property type="match status" value="1"/>
</dbReference>
<dbReference type="InterPro" id="IPR017853">
    <property type="entry name" value="GH"/>
</dbReference>
<dbReference type="Proteomes" id="UP000266744">
    <property type="component" value="Chromosome"/>
</dbReference>